<comment type="caution">
    <text evidence="8">The sequence shown here is derived from an EMBL/GenBank/DDBJ whole genome shotgun (WGS) entry which is preliminary data.</text>
</comment>
<reference evidence="8 9" key="1">
    <citation type="journal article" date="2018" name="Gigascience">
        <title>Genomes of trombidid mites reveal novel predicted allergens and laterally-transferred genes associated with secondary metabolism.</title>
        <authorList>
            <person name="Dong X."/>
            <person name="Chaisiri K."/>
            <person name="Xia D."/>
            <person name="Armstrong S.D."/>
            <person name="Fang Y."/>
            <person name="Donnelly M.J."/>
            <person name="Kadowaki T."/>
            <person name="McGarry J.W."/>
            <person name="Darby A.C."/>
            <person name="Makepeace B.L."/>
        </authorList>
    </citation>
    <scope>NUCLEOTIDE SEQUENCE [LARGE SCALE GENOMIC DNA]</scope>
    <source>
        <strain evidence="8">UoL-UT</strain>
    </source>
</reference>
<feature type="region of interest" description="Disordered" evidence="6">
    <location>
        <begin position="363"/>
        <end position="421"/>
    </location>
</feature>
<feature type="compositionally biased region" description="Low complexity" evidence="6">
    <location>
        <begin position="389"/>
        <end position="403"/>
    </location>
</feature>
<keyword evidence="4" id="KW-0804">Transcription</keyword>
<dbReference type="PANTHER" id="PTHR13455">
    <property type="entry name" value="TRANSCRIPTIONAL REPRESSOR P66-RELATED"/>
    <property type="match status" value="1"/>
</dbReference>
<feature type="region of interest" description="Disordered" evidence="6">
    <location>
        <begin position="93"/>
        <end position="169"/>
    </location>
</feature>
<dbReference type="InterPro" id="IPR032346">
    <property type="entry name" value="P66_CC"/>
</dbReference>
<protein>
    <submittedName>
        <fullName evidence="8">Transcriptional repressor p66 alpha-like protein</fullName>
    </submittedName>
</protein>
<feature type="compositionally biased region" description="Low complexity" evidence="6">
    <location>
        <begin position="196"/>
        <end position="206"/>
    </location>
</feature>
<comment type="subcellular location">
    <subcellularLocation>
        <location evidence="1">Nucleus</location>
    </subcellularLocation>
</comment>
<dbReference type="InterPro" id="IPR040386">
    <property type="entry name" value="P66"/>
</dbReference>
<evidence type="ECO:0000256" key="2">
    <source>
        <dbReference type="ARBA" id="ARBA00023015"/>
    </source>
</evidence>
<name>A0A443SIB0_9ACAR</name>
<evidence type="ECO:0000313" key="9">
    <source>
        <dbReference type="Proteomes" id="UP000288716"/>
    </source>
</evidence>
<dbReference type="Pfam" id="PF16563">
    <property type="entry name" value="P66_CC"/>
    <property type="match status" value="1"/>
</dbReference>
<organism evidence="8 9">
    <name type="scientific">Leptotrombidium deliense</name>
    <dbReference type="NCBI Taxonomy" id="299467"/>
    <lineage>
        <taxon>Eukaryota</taxon>
        <taxon>Metazoa</taxon>
        <taxon>Ecdysozoa</taxon>
        <taxon>Arthropoda</taxon>
        <taxon>Chelicerata</taxon>
        <taxon>Arachnida</taxon>
        <taxon>Acari</taxon>
        <taxon>Acariformes</taxon>
        <taxon>Trombidiformes</taxon>
        <taxon>Prostigmata</taxon>
        <taxon>Anystina</taxon>
        <taxon>Parasitengona</taxon>
        <taxon>Trombiculoidea</taxon>
        <taxon>Trombiculidae</taxon>
        <taxon>Leptotrombidium</taxon>
    </lineage>
</organism>
<feature type="region of interest" description="Disordered" evidence="6">
    <location>
        <begin position="192"/>
        <end position="230"/>
    </location>
</feature>
<gene>
    <name evidence="8" type="ORF">B4U80_01839</name>
</gene>
<keyword evidence="3" id="KW-0175">Coiled coil</keyword>
<dbReference type="GO" id="GO:0000122">
    <property type="term" value="P:negative regulation of transcription by RNA polymerase II"/>
    <property type="evidence" value="ECO:0007669"/>
    <property type="project" value="InterPro"/>
</dbReference>
<proteinExistence type="predicted"/>
<dbReference type="AlphaFoldDB" id="A0A443SIB0"/>
<feature type="compositionally biased region" description="Basic and acidic residues" evidence="6">
    <location>
        <begin position="1"/>
        <end position="10"/>
    </location>
</feature>
<dbReference type="VEuPathDB" id="VectorBase:LDEU004803"/>
<keyword evidence="9" id="KW-1185">Reference proteome</keyword>
<keyword evidence="2" id="KW-0805">Transcription regulation</keyword>
<evidence type="ECO:0000256" key="3">
    <source>
        <dbReference type="ARBA" id="ARBA00023054"/>
    </source>
</evidence>
<dbReference type="OrthoDB" id="8186989at2759"/>
<dbReference type="PANTHER" id="PTHR13455:SF7">
    <property type="entry name" value="SIMJANG, ISOFORM E"/>
    <property type="match status" value="1"/>
</dbReference>
<evidence type="ECO:0000259" key="7">
    <source>
        <dbReference type="Pfam" id="PF16563"/>
    </source>
</evidence>
<feature type="domain" description="Transcriptional repressor p66 coiled-coil MBD2-interaction" evidence="7">
    <location>
        <begin position="32"/>
        <end position="73"/>
    </location>
</feature>
<feature type="compositionally biased region" description="Polar residues" evidence="6">
    <location>
        <begin position="214"/>
        <end position="225"/>
    </location>
</feature>
<evidence type="ECO:0000256" key="4">
    <source>
        <dbReference type="ARBA" id="ARBA00023163"/>
    </source>
</evidence>
<accession>A0A443SIB0</accession>
<dbReference type="Gene3D" id="6.10.250.1650">
    <property type="match status" value="1"/>
</dbReference>
<feature type="compositionally biased region" description="Basic and acidic residues" evidence="6">
    <location>
        <begin position="24"/>
        <end position="33"/>
    </location>
</feature>
<dbReference type="STRING" id="299467.A0A443SIB0"/>
<evidence type="ECO:0000313" key="8">
    <source>
        <dbReference type="EMBL" id="RWS27235.1"/>
    </source>
</evidence>
<evidence type="ECO:0000256" key="1">
    <source>
        <dbReference type="ARBA" id="ARBA00004123"/>
    </source>
</evidence>
<dbReference type="EMBL" id="NCKV01002163">
    <property type="protein sequence ID" value="RWS27235.1"/>
    <property type="molecule type" value="Genomic_DNA"/>
</dbReference>
<evidence type="ECO:0000256" key="6">
    <source>
        <dbReference type="SAM" id="MobiDB-lite"/>
    </source>
</evidence>
<dbReference type="GO" id="GO:0016581">
    <property type="term" value="C:NuRD complex"/>
    <property type="evidence" value="ECO:0007669"/>
    <property type="project" value="TreeGrafter"/>
</dbReference>
<keyword evidence="5" id="KW-0539">Nucleus</keyword>
<feature type="region of interest" description="Disordered" evidence="6">
    <location>
        <begin position="1"/>
        <end position="33"/>
    </location>
</feature>
<dbReference type="Proteomes" id="UP000288716">
    <property type="component" value="Unassembled WGS sequence"/>
</dbReference>
<feature type="compositionally biased region" description="Pro residues" evidence="6">
    <location>
        <begin position="368"/>
        <end position="378"/>
    </location>
</feature>
<feature type="compositionally biased region" description="Polar residues" evidence="6">
    <location>
        <begin position="99"/>
        <end position="121"/>
    </location>
</feature>
<sequence>MEEVCERTSNEMEEENNDVPMSPKLKELSSEELKAKERKIKRLKAQLRNEEMKLVLMKKIRQSQLMKENISATVNGTATVGPSVVASHPVNPPAKAHVNRNSSGSTIRSQSVLNPPINSRNHSIHGHPPPPLGLSGHRMSNGSNAGLLSHGAHQQPVMRSSGYGPMNRAPVTTPPNVVLGYPVDLRAQSSAIPAHSNSQLSQLSSNPNACASPVPSSEMNLTPAQRQAAAKSALRKQLEKTLLQIPPPKAPPPEMHFIPNANNQEFVYYYGLETIVDFLTESTSQNKCPPEPFECVQCGTDFTPVWKWQDRMDPQRGRPAVICENCVTTNIKNALKAEHTKRLKTAFVKALQQEQEIEQRIASGAVSPPLPSPLPSLTPPTTQTNPSHSLNSSLSSSSLLSSNQAMLPQAPPAHSPFPRLSGSAASAAAAAAAAVASSAALLQQMPKLSAAHQSLFQAQAQQLQQLAQSLPQPQPAHMLPFAPLLYQYGMLGKPASDVHRQYLLDMIPPRSLQQNSGVNWKT</sequence>
<evidence type="ECO:0000256" key="5">
    <source>
        <dbReference type="ARBA" id="ARBA00023242"/>
    </source>
</evidence>